<dbReference type="GO" id="GO:0046872">
    <property type="term" value="F:metal ion binding"/>
    <property type="evidence" value="ECO:0007669"/>
    <property type="project" value="UniProtKB-KW"/>
</dbReference>
<dbReference type="PANTHER" id="PTHR42821:SF1">
    <property type="entry name" value="CATALASE-B"/>
    <property type="match status" value="1"/>
</dbReference>
<dbReference type="InterPro" id="IPR043156">
    <property type="entry name" value="Catalase_clade2_helical"/>
</dbReference>
<dbReference type="GO" id="GO:0004096">
    <property type="term" value="F:catalase activity"/>
    <property type="evidence" value="ECO:0007669"/>
    <property type="project" value="UniProtKB-UniRule"/>
</dbReference>
<dbReference type="FunFam" id="2.40.180.10:FF:000003">
    <property type="entry name" value="Catalase"/>
    <property type="match status" value="1"/>
</dbReference>
<dbReference type="InterPro" id="IPR029062">
    <property type="entry name" value="Class_I_gatase-like"/>
</dbReference>
<dbReference type="SUPFAM" id="SSF52317">
    <property type="entry name" value="Class I glutamine amidotransferase-like"/>
    <property type="match status" value="1"/>
</dbReference>
<keyword evidence="4 10" id="KW-0575">Peroxidase</keyword>
<dbReference type="PIRSF" id="PIRSF038927">
    <property type="entry name" value="Catalase_clade2"/>
    <property type="match status" value="1"/>
</dbReference>
<dbReference type="InterPro" id="IPR002226">
    <property type="entry name" value="Catalase_haem_BS"/>
</dbReference>
<proteinExistence type="inferred from homology"/>
<dbReference type="InterPro" id="IPR041399">
    <property type="entry name" value="Catalase_large_C"/>
</dbReference>
<dbReference type="PROSITE" id="PS00438">
    <property type="entry name" value="CATALASE_2"/>
    <property type="match status" value="1"/>
</dbReference>
<evidence type="ECO:0000256" key="13">
    <source>
        <dbReference type="PIRSR" id="PIRSR038927-3"/>
    </source>
</evidence>
<name>H5XTM9_9FIRM</name>
<evidence type="ECO:0000256" key="11">
    <source>
        <dbReference type="PIRSR" id="PIRSR038927-1"/>
    </source>
</evidence>
<dbReference type="eggNOG" id="COG0693">
    <property type="taxonomic scope" value="Bacteria"/>
</dbReference>
<dbReference type="PANTHER" id="PTHR42821">
    <property type="entry name" value="CATALASE"/>
    <property type="match status" value="1"/>
</dbReference>
<feature type="binding site" evidence="13">
    <location>
        <position position="371"/>
    </location>
    <ligand>
        <name>heme</name>
        <dbReference type="ChEBI" id="CHEBI:30413"/>
    </ligand>
</feature>
<comment type="function">
    <text evidence="10">Decomposes hydrogen peroxide into water and oxygen; serves to protect cells from the toxic effects of hydrogen peroxide.</text>
</comment>
<evidence type="ECO:0000256" key="14">
    <source>
        <dbReference type="RuleBase" id="RU000498"/>
    </source>
</evidence>
<comment type="similarity">
    <text evidence="2">Belongs to the catalase family. HPII subfamily.</text>
</comment>
<dbReference type="SMART" id="SM01060">
    <property type="entry name" value="Catalase"/>
    <property type="match status" value="1"/>
</dbReference>
<dbReference type="Gene3D" id="1.20.1370.20">
    <property type="match status" value="1"/>
</dbReference>
<dbReference type="InterPro" id="IPR018028">
    <property type="entry name" value="Catalase"/>
</dbReference>
<dbReference type="GO" id="GO:0020037">
    <property type="term" value="F:heme binding"/>
    <property type="evidence" value="ECO:0007669"/>
    <property type="project" value="UniProtKB-UniRule"/>
</dbReference>
<feature type="compositionally biased region" description="Polar residues" evidence="15">
    <location>
        <begin position="28"/>
        <end position="41"/>
    </location>
</feature>
<dbReference type="InterPro" id="IPR024708">
    <property type="entry name" value="Catalase_AS"/>
</dbReference>
<sequence>MDTNNSVDTGRKKMDQLSPYLENDMGQKATTDNGLKISNTDDSLKLGERGPTLLEDFHFRQKITHFDHERIPERVVHARGFGAHGFFQLYESMSEYTKAKFLQDPNLTTPVFVRFSTVVGSRGSADTVRDVRGFATKFYTEDGNLDIVGNNIPVFFIQDAIKFPDIVHAIKPEPHNEVPQATSAHDTFWDFVVNTPETAHMVMWLMSDRAIPRSFRMMEGFGVNTFRLINAQGQARFVKFHWKPLLGVHSLLRDEAQRLSGKDPDFHRRDLWDAIEQGNYPEYELGVQIIEESQEFSFDFDILDPTKVWPEELIPVKIIGKMTLNKNVDNFFAETEQVAFCPANIVPGIDFSNDPLLQGRLFSYEDTQLSRLGGPNFRQIPINRPVVPVHNDQRDGGHQMRIHQGNVSYFPNMLAQNSPSPADEAEGGFVHYAERVDAHKVRARSQSFRDHFRQATLFWNSMSPTEKAHIVDAFHYEAGSVKNKEVKQAVADMFAHVAPELGEQIAVGIGVNRPPSVPANDMKASSAALSQENTIKSARTRKVAVLVENGFCPLAVNTMLNELKAAGAVAETVSSSLAPITGKDGTMLEPNKSFVTTSSLVYDAVFIPGGANHADAISQNIDVRLFINEALRHMKTVGAADEAAELLLMTDAAGLISNFTGSEGTPWVNQGVVLIQGADNLQPYCAEFINQLSGHRHWGRLIDYPITAAAEPLNPGVFSKPPDNMQEDQGRMH</sequence>
<dbReference type="EC" id="1.11.1.6" evidence="3 10"/>
<keyword evidence="18" id="KW-1185">Reference proteome</keyword>
<dbReference type="InterPro" id="IPR020835">
    <property type="entry name" value="Catalase_sf"/>
</dbReference>
<dbReference type="AlphaFoldDB" id="H5XTM9"/>
<dbReference type="Gene3D" id="3.40.50.880">
    <property type="match status" value="1"/>
</dbReference>
<evidence type="ECO:0000256" key="6">
    <source>
        <dbReference type="ARBA" id="ARBA00022723"/>
    </source>
</evidence>
<dbReference type="RefSeq" id="WP_007781269.1">
    <property type="nucleotide sequence ID" value="NZ_CM001441.1"/>
</dbReference>
<evidence type="ECO:0000313" key="18">
    <source>
        <dbReference type="Proteomes" id="UP000005104"/>
    </source>
</evidence>
<feature type="binding site" description="axial binding residue" evidence="12">
    <location>
        <position position="364"/>
    </location>
    <ligand>
        <name>heme</name>
        <dbReference type="ChEBI" id="CHEBI:30413"/>
    </ligand>
    <ligandPart>
        <name>Fe</name>
        <dbReference type="ChEBI" id="CHEBI:18248"/>
    </ligandPart>
</feature>
<dbReference type="SUPFAM" id="SSF56634">
    <property type="entry name" value="Heme-dependent catalase-like"/>
    <property type="match status" value="1"/>
</dbReference>
<evidence type="ECO:0000256" key="7">
    <source>
        <dbReference type="ARBA" id="ARBA00023002"/>
    </source>
</evidence>
<feature type="region of interest" description="Disordered" evidence="15">
    <location>
        <begin position="713"/>
        <end position="733"/>
    </location>
</feature>
<evidence type="ECO:0000256" key="15">
    <source>
        <dbReference type="SAM" id="MobiDB-lite"/>
    </source>
</evidence>
<evidence type="ECO:0000256" key="8">
    <source>
        <dbReference type="ARBA" id="ARBA00023004"/>
    </source>
</evidence>
<dbReference type="InterPro" id="IPR024712">
    <property type="entry name" value="Catalase_clade2"/>
</dbReference>
<dbReference type="Pfam" id="PF01965">
    <property type="entry name" value="DJ-1_PfpI"/>
    <property type="match status" value="1"/>
</dbReference>
<dbReference type="Proteomes" id="UP000005104">
    <property type="component" value="Chromosome"/>
</dbReference>
<dbReference type="InterPro" id="IPR011614">
    <property type="entry name" value="Catalase_core"/>
</dbReference>
<protein>
    <recommendedName>
        <fullName evidence="3 10">Catalase</fullName>
        <ecNumber evidence="3 10">1.11.1.6</ecNumber>
    </recommendedName>
</protein>
<dbReference type="Pfam" id="PF00199">
    <property type="entry name" value="Catalase"/>
    <property type="match status" value="1"/>
</dbReference>
<dbReference type="PROSITE" id="PS51402">
    <property type="entry name" value="CATALASE_3"/>
    <property type="match status" value="1"/>
</dbReference>
<dbReference type="Gene3D" id="2.40.180.10">
    <property type="entry name" value="Catalase core domain"/>
    <property type="match status" value="1"/>
</dbReference>
<keyword evidence="5 10" id="KW-0349">Heme</keyword>
<evidence type="ECO:0000256" key="5">
    <source>
        <dbReference type="ARBA" id="ARBA00022617"/>
    </source>
</evidence>
<evidence type="ECO:0000256" key="9">
    <source>
        <dbReference type="ARBA" id="ARBA00023324"/>
    </source>
</evidence>
<dbReference type="HOGENOM" id="CLU_010645_3_0_9"/>
<organism evidence="17 18">
    <name type="scientific">Desulfosporosinus youngiae DSM 17734</name>
    <dbReference type="NCBI Taxonomy" id="768710"/>
    <lineage>
        <taxon>Bacteria</taxon>
        <taxon>Bacillati</taxon>
        <taxon>Bacillota</taxon>
        <taxon>Clostridia</taxon>
        <taxon>Eubacteriales</taxon>
        <taxon>Desulfitobacteriaceae</taxon>
        <taxon>Desulfosporosinus</taxon>
    </lineage>
</organism>
<evidence type="ECO:0000259" key="16">
    <source>
        <dbReference type="SMART" id="SM01060"/>
    </source>
</evidence>
<feature type="binding site" evidence="13">
    <location>
        <position position="360"/>
    </location>
    <ligand>
        <name>heme</name>
        <dbReference type="ChEBI" id="CHEBI:30413"/>
    </ligand>
</feature>
<dbReference type="CDD" id="cd08155">
    <property type="entry name" value="catalase_clade_2"/>
    <property type="match status" value="1"/>
</dbReference>
<dbReference type="EMBL" id="CM001441">
    <property type="protein sequence ID" value="EHQ88628.1"/>
    <property type="molecule type" value="Genomic_DNA"/>
</dbReference>
<dbReference type="Pfam" id="PF06628">
    <property type="entry name" value="Catalase-rel"/>
    <property type="match status" value="1"/>
</dbReference>
<evidence type="ECO:0000313" key="17">
    <source>
        <dbReference type="EMBL" id="EHQ88628.1"/>
    </source>
</evidence>
<evidence type="ECO:0000256" key="2">
    <source>
        <dbReference type="ARBA" id="ARBA00010660"/>
    </source>
</evidence>
<feature type="binding site" evidence="13">
    <location>
        <position position="163"/>
    </location>
    <ligand>
        <name>heme</name>
        <dbReference type="ChEBI" id="CHEBI:30413"/>
    </ligand>
</feature>
<evidence type="ECO:0000256" key="4">
    <source>
        <dbReference type="ARBA" id="ARBA00022559"/>
    </source>
</evidence>
<comment type="catalytic activity">
    <reaction evidence="10 14">
        <text>2 H2O2 = O2 + 2 H2O</text>
        <dbReference type="Rhea" id="RHEA:20309"/>
        <dbReference type="ChEBI" id="CHEBI:15377"/>
        <dbReference type="ChEBI" id="CHEBI:15379"/>
        <dbReference type="ChEBI" id="CHEBI:16240"/>
        <dbReference type="EC" id="1.11.1.6"/>
    </reaction>
</comment>
<evidence type="ECO:0000256" key="1">
    <source>
        <dbReference type="ARBA" id="ARBA00001971"/>
    </source>
</evidence>
<feature type="region of interest" description="Disordered" evidence="15">
    <location>
        <begin position="1"/>
        <end position="42"/>
    </location>
</feature>
<dbReference type="CDD" id="cd03132">
    <property type="entry name" value="GATase1_catalase"/>
    <property type="match status" value="1"/>
</dbReference>
<evidence type="ECO:0000256" key="3">
    <source>
        <dbReference type="ARBA" id="ARBA00012314"/>
    </source>
</evidence>
<dbReference type="PROSITE" id="PS00437">
    <property type="entry name" value="CATALASE_1"/>
    <property type="match status" value="1"/>
</dbReference>
<comment type="cofactor">
    <cofactor evidence="1 10 12">
        <name>heme</name>
        <dbReference type="ChEBI" id="CHEBI:30413"/>
    </cofactor>
</comment>
<feature type="binding site" evidence="13">
    <location>
        <position position="74"/>
    </location>
    <ligand>
        <name>heme</name>
        <dbReference type="ChEBI" id="CHEBI:30413"/>
    </ligand>
</feature>
<dbReference type="GO" id="GO:0005829">
    <property type="term" value="C:cytosol"/>
    <property type="evidence" value="ECO:0007669"/>
    <property type="project" value="TreeGrafter"/>
</dbReference>
<dbReference type="PRINTS" id="PR00067">
    <property type="entry name" value="CATALASE"/>
</dbReference>
<reference evidence="17 18" key="1">
    <citation type="submission" date="2011-11" db="EMBL/GenBank/DDBJ databases">
        <title>The Noncontiguous Finished genome of Desulfosporosinus youngiae DSM 17734.</title>
        <authorList>
            <consortium name="US DOE Joint Genome Institute (JGI-PGF)"/>
            <person name="Lucas S."/>
            <person name="Han J."/>
            <person name="Lapidus A."/>
            <person name="Cheng J.-F."/>
            <person name="Goodwin L."/>
            <person name="Pitluck S."/>
            <person name="Peters L."/>
            <person name="Ovchinnikova G."/>
            <person name="Lu M."/>
            <person name="Land M.L."/>
            <person name="Hauser L."/>
            <person name="Pester M."/>
            <person name="Spring S."/>
            <person name="Ollivier B."/>
            <person name="Rattei T."/>
            <person name="Klenk H.-P."/>
            <person name="Wagner M."/>
            <person name="Loy A."/>
            <person name="Woyke T.J."/>
        </authorList>
    </citation>
    <scope>NUCLEOTIDE SEQUENCE [LARGE SCALE GENOMIC DNA]</scope>
    <source>
        <strain evidence="17 18">DSM 17734</strain>
    </source>
</reference>
<feature type="active site" evidence="11">
    <location>
        <position position="77"/>
    </location>
</feature>
<accession>H5XTM9</accession>
<gene>
    <name evidence="17" type="ORF">DesyoDRAFT_1475</name>
</gene>
<feature type="active site" evidence="11">
    <location>
        <position position="150"/>
    </location>
</feature>
<feature type="domain" description="Catalase core" evidence="16">
    <location>
        <begin position="30"/>
        <end position="418"/>
    </location>
</feature>
<keyword evidence="7 10" id="KW-0560">Oxidoreductase</keyword>
<dbReference type="eggNOG" id="COG0753">
    <property type="taxonomic scope" value="Bacteria"/>
</dbReference>
<dbReference type="STRING" id="768710.DesyoDRAFT_1475"/>
<keyword evidence="8 10" id="KW-0408">Iron</keyword>
<evidence type="ECO:0000256" key="12">
    <source>
        <dbReference type="PIRSR" id="PIRSR038927-2"/>
    </source>
</evidence>
<feature type="binding site" evidence="13">
    <location>
        <position position="114"/>
    </location>
    <ligand>
        <name>heme</name>
        <dbReference type="ChEBI" id="CHEBI:30413"/>
    </ligand>
</feature>
<dbReference type="GO" id="GO:0006979">
    <property type="term" value="P:response to oxidative stress"/>
    <property type="evidence" value="ECO:0007669"/>
    <property type="project" value="InterPro"/>
</dbReference>
<keyword evidence="6 10" id="KW-0479">Metal-binding</keyword>
<dbReference type="GO" id="GO:0042744">
    <property type="term" value="P:hydrogen peroxide catabolic process"/>
    <property type="evidence" value="ECO:0007669"/>
    <property type="project" value="UniProtKB-UniRule"/>
</dbReference>
<keyword evidence="9 10" id="KW-0376">Hydrogen peroxide</keyword>
<evidence type="ECO:0000256" key="10">
    <source>
        <dbReference type="PIRNR" id="PIRNR038927"/>
    </source>
</evidence>
<dbReference type="InterPro" id="IPR002818">
    <property type="entry name" value="DJ-1/PfpI"/>
</dbReference>
<dbReference type="InterPro" id="IPR010582">
    <property type="entry name" value="Catalase_immune_responsive"/>
</dbReference>